<name>A0A3F3ID03_SALER</name>
<organism evidence="1">
    <name type="scientific">Salmonella enterica</name>
    <name type="common">Salmonella choleraesuis</name>
    <dbReference type="NCBI Taxonomy" id="28901"/>
    <lineage>
        <taxon>Bacteria</taxon>
        <taxon>Pseudomonadati</taxon>
        <taxon>Pseudomonadota</taxon>
        <taxon>Gammaproteobacteria</taxon>
        <taxon>Enterobacterales</taxon>
        <taxon>Enterobacteriaceae</taxon>
        <taxon>Salmonella</taxon>
    </lineage>
</organism>
<dbReference type="Proteomes" id="UP000852880">
    <property type="component" value="Unassembled WGS sequence"/>
</dbReference>
<comment type="caution">
    <text evidence="1">The sequence shown here is derived from an EMBL/GenBank/DDBJ whole genome shotgun (WGS) entry which is preliminary data.</text>
</comment>
<gene>
    <name evidence="1" type="ORF">BH006_25475</name>
</gene>
<dbReference type="Pfam" id="PF11863">
    <property type="entry name" value="DUF3383"/>
    <property type="match status" value="2"/>
</dbReference>
<dbReference type="EMBL" id="MJEL01000032">
    <property type="protein sequence ID" value="OEH96559.1"/>
    <property type="molecule type" value="Genomic_DNA"/>
</dbReference>
<evidence type="ECO:0008006" key="2">
    <source>
        <dbReference type="Google" id="ProtNLM"/>
    </source>
</evidence>
<sequence length="381" mass="41184">MPQGLPVSNVVNVDVIIGPRAATGRNFGSLLILGTSTVIPVKERLRLYSSKEDIGADFGVDSPEYEAATVYFSQSPRPKEVYVGRWAKTLATGEAGTAEKLMDAVNAVMGYTNWYGLGIADKEDIADDDWLKVAAAVEASGVSRILAITTSDPATMDATSTTDLAYKLKAAKYGRTFVQYSTGSKYAALSAFGRAFTVNFNGSNTTITLKFKQEPGVTYETLDLSQAKALDAKNCNVYVYYQNDTAILQQGVMSSGDFFDERHGLDWLQNYVQTNLYNLLYTSTTKVPQTDAGVTRLLSNVEQSMDQSVTNGLVAAGVWNGGPIGQLDSGDTLTKGYYVYAQPISEQAQADREARKAPVIQVACKLAGAVHFADVQINVVR</sequence>
<dbReference type="AlphaFoldDB" id="A0A3F3ID03"/>
<reference evidence="1" key="1">
    <citation type="submission" date="2016-09" db="EMBL/GenBank/DDBJ databases">
        <title>Whole Genome Sequencing of Salmonella enterica subsp. enterica serovar Nottingham.</title>
        <authorList>
            <person name="Zheng J."/>
            <person name="Wang H."/>
        </authorList>
    </citation>
    <scope>NUCLEOTIDE SEQUENCE [LARGE SCALE GENOMIC DNA]</scope>
    <source>
        <strain evidence="1">CFSAN055411</strain>
    </source>
</reference>
<dbReference type="InterPro" id="IPR021808">
    <property type="entry name" value="DUF3383"/>
</dbReference>
<protein>
    <recommendedName>
        <fullName evidence="2">DUF3383 domain-containing protein</fullName>
    </recommendedName>
</protein>
<evidence type="ECO:0000313" key="1">
    <source>
        <dbReference type="EMBL" id="OEH96559.1"/>
    </source>
</evidence>
<dbReference type="RefSeq" id="WP_069721634.1">
    <property type="nucleotide sequence ID" value="NZ_MJEL01000032.1"/>
</dbReference>
<proteinExistence type="predicted"/>
<accession>A0A3F3ID03</accession>